<dbReference type="PROSITE" id="PS50943">
    <property type="entry name" value="HTH_CROC1"/>
    <property type="match status" value="1"/>
</dbReference>
<organism evidence="2">
    <name type="scientific">Serratia marcescens</name>
    <dbReference type="NCBI Taxonomy" id="615"/>
    <lineage>
        <taxon>Bacteria</taxon>
        <taxon>Pseudomonadati</taxon>
        <taxon>Pseudomonadota</taxon>
        <taxon>Gammaproteobacteria</taxon>
        <taxon>Enterobacterales</taxon>
        <taxon>Yersiniaceae</taxon>
        <taxon>Serratia</taxon>
    </lineage>
</organism>
<evidence type="ECO:0000259" key="1">
    <source>
        <dbReference type="PROSITE" id="PS50943"/>
    </source>
</evidence>
<accession>A0A1C3HEI2</accession>
<dbReference type="RefSeq" id="WP_197816738.1">
    <property type="nucleotide sequence ID" value="NZ_JAXAEM010000001.1"/>
</dbReference>
<name>A0A1C3HEI2_SERMA</name>
<reference evidence="2" key="1">
    <citation type="submission" date="2016-05" db="EMBL/GenBank/DDBJ databases">
        <authorList>
            <person name="Cock P.J.A."/>
            <person name="Cock P.J.A."/>
        </authorList>
    </citation>
    <scope>NUCLEOTIDE SEQUENCE</scope>
    <source>
        <strain evidence="2">PWN146_assembly</strain>
    </source>
</reference>
<dbReference type="EMBL" id="LT575490">
    <property type="protein sequence ID" value="SAY43460.1"/>
    <property type="molecule type" value="Genomic_DNA"/>
</dbReference>
<feature type="domain" description="HTH cro/C1-type" evidence="1">
    <location>
        <begin position="7"/>
        <end position="60"/>
    </location>
</feature>
<dbReference type="AlphaFoldDB" id="A0A1C3HEI2"/>
<proteinExistence type="predicted"/>
<sequence length="70" mass="7842">MNLASRIKQRRIELKMTQTKLAELSGVSQQAINRIESGIIARPRYLLEMAQALECSASWLVNGDNPNDKA</sequence>
<dbReference type="InterPro" id="IPR010982">
    <property type="entry name" value="Lambda_DNA-bd_dom_sf"/>
</dbReference>
<gene>
    <name evidence="2" type="primary">prtR_2</name>
    <name evidence="2" type="ORF">PWN146_02151</name>
</gene>
<dbReference type="Gene3D" id="1.10.260.40">
    <property type="entry name" value="lambda repressor-like DNA-binding domains"/>
    <property type="match status" value="1"/>
</dbReference>
<evidence type="ECO:0000313" key="2">
    <source>
        <dbReference type="EMBL" id="SAY43460.1"/>
    </source>
</evidence>
<dbReference type="GO" id="GO:0003677">
    <property type="term" value="F:DNA binding"/>
    <property type="evidence" value="ECO:0007669"/>
    <property type="project" value="InterPro"/>
</dbReference>
<dbReference type="InterPro" id="IPR001387">
    <property type="entry name" value="Cro/C1-type_HTH"/>
</dbReference>
<dbReference type="Pfam" id="PF01381">
    <property type="entry name" value="HTH_3"/>
    <property type="match status" value="1"/>
</dbReference>
<dbReference type="SUPFAM" id="SSF47413">
    <property type="entry name" value="lambda repressor-like DNA-binding domains"/>
    <property type="match status" value="1"/>
</dbReference>
<dbReference type="CDD" id="cd00093">
    <property type="entry name" value="HTH_XRE"/>
    <property type="match status" value="1"/>
</dbReference>
<protein>
    <submittedName>
        <fullName evidence="2">HTH-type transcriptional regulator PrtR</fullName>
    </submittedName>
</protein>
<dbReference type="SMART" id="SM00530">
    <property type="entry name" value="HTH_XRE"/>
    <property type="match status" value="1"/>
</dbReference>